<name>A0ABR1BPP1_NECAM</name>
<protein>
    <recommendedName>
        <fullName evidence="4">Endonuclease/exonuclease/phosphatase domain-containing protein</fullName>
    </recommendedName>
</protein>
<organism evidence="2 3">
    <name type="scientific">Necator americanus</name>
    <name type="common">Human hookworm</name>
    <dbReference type="NCBI Taxonomy" id="51031"/>
    <lineage>
        <taxon>Eukaryota</taxon>
        <taxon>Metazoa</taxon>
        <taxon>Ecdysozoa</taxon>
        <taxon>Nematoda</taxon>
        <taxon>Chromadorea</taxon>
        <taxon>Rhabditida</taxon>
        <taxon>Rhabditina</taxon>
        <taxon>Rhabditomorpha</taxon>
        <taxon>Strongyloidea</taxon>
        <taxon>Ancylostomatidae</taxon>
        <taxon>Bunostominae</taxon>
        <taxon>Necator</taxon>
    </lineage>
</organism>
<feature type="region of interest" description="Disordered" evidence="1">
    <location>
        <begin position="47"/>
        <end position="238"/>
    </location>
</feature>
<reference evidence="2 3" key="1">
    <citation type="submission" date="2023-08" db="EMBL/GenBank/DDBJ databases">
        <title>A Necator americanus chromosomal reference genome.</title>
        <authorList>
            <person name="Ilik V."/>
            <person name="Petrzelkova K.J."/>
            <person name="Pardy F."/>
            <person name="Fuh T."/>
            <person name="Niatou-Singa F.S."/>
            <person name="Gouil Q."/>
            <person name="Baker L."/>
            <person name="Ritchie M.E."/>
            <person name="Jex A.R."/>
            <person name="Gazzola D."/>
            <person name="Li H."/>
            <person name="Toshio Fujiwara R."/>
            <person name="Zhan B."/>
            <person name="Aroian R.V."/>
            <person name="Pafco B."/>
            <person name="Schwarz E.M."/>
        </authorList>
    </citation>
    <scope>NUCLEOTIDE SEQUENCE [LARGE SCALE GENOMIC DNA]</scope>
    <source>
        <strain evidence="2 3">Aroian</strain>
        <tissue evidence="2">Whole animal</tissue>
    </source>
</reference>
<accession>A0ABR1BPP1</accession>
<evidence type="ECO:0008006" key="4">
    <source>
        <dbReference type="Google" id="ProtNLM"/>
    </source>
</evidence>
<dbReference type="Gene3D" id="3.60.10.10">
    <property type="entry name" value="Endonuclease/exonuclease/phosphatase"/>
    <property type="match status" value="1"/>
</dbReference>
<proteinExistence type="predicted"/>
<feature type="compositionally biased region" description="Basic residues" evidence="1">
    <location>
        <begin position="61"/>
        <end position="84"/>
    </location>
</feature>
<evidence type="ECO:0000256" key="1">
    <source>
        <dbReference type="SAM" id="MobiDB-lite"/>
    </source>
</evidence>
<gene>
    <name evidence="2" type="primary">Necator_chrI.g1940</name>
    <name evidence="2" type="ORF">RB195_005814</name>
</gene>
<evidence type="ECO:0000313" key="2">
    <source>
        <dbReference type="EMBL" id="KAK6728394.1"/>
    </source>
</evidence>
<feature type="compositionally biased region" description="Basic residues" evidence="1">
    <location>
        <begin position="95"/>
        <end position="104"/>
    </location>
</feature>
<sequence length="540" mass="61434">MRTPNLIYSWKDPFHQLRVTLIINAMDSLKEIANSIALCCRRVAGSHRSSMQERIEAGRGLSHRKFEKKHIEKKRKEKSKKGQKRKEEQSDRLKRREKKSKSEKKRKEEPPTDSKEQNDGQQVSKFVIAGLSSTTGRSSETSNISRSRESNEPIDLTQKTVRQRGGAGQSDTRNRFGKIQQQSKEDKKAQQKSSDEEEKINQNQTKPKSNEFDEIIDYWTNPSGVGKKSDVDETHGSADVHTARSIEKEEGLELSIVQEPRLLPKHVAPARPSDAENEYDAKPMKGTSWNTSKRKVEAQKAGSLTGSKRKVERRKSSFKHTAKAHNLKGQLPEGRMESLATTIRFITLNCRTLSSELQQAALSRLLRYLCVPLAALQETRMRDRPVISIENYTTYCGDADEDKVGGCAIAVRNDYRNLVEKFGSTSSRCAFLRLRDSRGQKLWIVSAHAPTETAEDNSKDAFYDELNALMSKIRSQQVVIVGIDANAKMELEQQSDVLRKWYYAAERTSDNGDRLVDLCEQTGLIIASTFKRNYRRHQLT</sequence>
<dbReference type="SUPFAM" id="SSF56219">
    <property type="entry name" value="DNase I-like"/>
    <property type="match status" value="1"/>
</dbReference>
<feature type="region of interest" description="Disordered" evidence="1">
    <location>
        <begin position="269"/>
        <end position="324"/>
    </location>
</feature>
<feature type="compositionally biased region" description="Basic and acidic residues" evidence="1">
    <location>
        <begin position="105"/>
        <end position="118"/>
    </location>
</feature>
<evidence type="ECO:0000313" key="3">
    <source>
        <dbReference type="Proteomes" id="UP001303046"/>
    </source>
</evidence>
<dbReference type="InterPro" id="IPR036691">
    <property type="entry name" value="Endo/exonu/phosph_ase_sf"/>
</dbReference>
<keyword evidence="3" id="KW-1185">Reference proteome</keyword>
<dbReference type="EMBL" id="JAVFWL010000001">
    <property type="protein sequence ID" value="KAK6728394.1"/>
    <property type="molecule type" value="Genomic_DNA"/>
</dbReference>
<dbReference type="Proteomes" id="UP001303046">
    <property type="component" value="Unassembled WGS sequence"/>
</dbReference>
<feature type="compositionally biased region" description="Basic and acidic residues" evidence="1">
    <location>
        <begin position="85"/>
        <end position="94"/>
    </location>
</feature>
<feature type="compositionally biased region" description="Basic residues" evidence="1">
    <location>
        <begin position="307"/>
        <end position="324"/>
    </location>
</feature>
<comment type="caution">
    <text evidence="2">The sequence shown here is derived from an EMBL/GenBank/DDBJ whole genome shotgun (WGS) entry which is preliminary data.</text>
</comment>
<feature type="compositionally biased region" description="Polar residues" evidence="1">
    <location>
        <begin position="131"/>
        <end position="145"/>
    </location>
</feature>
<feature type="compositionally biased region" description="Basic and acidic residues" evidence="1">
    <location>
        <begin position="227"/>
        <end position="238"/>
    </location>
</feature>